<sequence length="293" mass="33456">MTGRQDLPTEGIYIWRGGPMPDTEEREMIRFGLFYPHPSEKGPEGLSTLDLQSYIFSDKPHLGGIKWNYVAEDEDNIKLDFANAVFSSMEQRTPTWAKAFFERYGVDPKECAQARYDHSSEQVSGHFHPPMLAFGVLVLLQLASGLPLEGFYFGYKHEVPKPGDQWLIRFGLFHPHPKHPTNVGLAALDFHHSFMPERPHEGGIVWEHHKRPYEHLHLDFTNAVYSSKSQTVPVWGWALFDRSAGNLTLKDWADVPYSTAEGKMVVRVCGKYYTLWLHKRPSAAAESLVTITE</sequence>
<evidence type="ECO:0000313" key="2">
    <source>
        <dbReference type="EMBL" id="KAF4670186.1"/>
    </source>
</evidence>
<reference evidence="3 4" key="1">
    <citation type="submission" date="2020-04" db="EMBL/GenBank/DDBJ databases">
        <title>Perkinsus olseni comparative genomics.</title>
        <authorList>
            <person name="Bogema D.R."/>
        </authorList>
    </citation>
    <scope>NUCLEOTIDE SEQUENCE [LARGE SCALE GENOMIC DNA]</scope>
    <source>
        <strain evidence="1">ATCC PRA-179</strain>
        <strain evidence="2">ATCC PRA-31</strain>
    </source>
</reference>
<dbReference type="AlphaFoldDB" id="A0A7J6M7V3"/>
<name>A0A7J6M7V3_PEROL</name>
<proteinExistence type="predicted"/>
<evidence type="ECO:0000313" key="1">
    <source>
        <dbReference type="EMBL" id="KAF4667496.1"/>
    </source>
</evidence>
<dbReference type="OrthoDB" id="453520at2759"/>
<dbReference type="Proteomes" id="UP000570595">
    <property type="component" value="Unassembled WGS sequence"/>
</dbReference>
<evidence type="ECO:0000313" key="4">
    <source>
        <dbReference type="Proteomes" id="UP000572268"/>
    </source>
</evidence>
<evidence type="ECO:0000313" key="3">
    <source>
        <dbReference type="Proteomes" id="UP000570595"/>
    </source>
</evidence>
<dbReference type="Proteomes" id="UP000572268">
    <property type="component" value="Unassembled WGS sequence"/>
</dbReference>
<gene>
    <name evidence="2" type="ORF">FOL46_000970</name>
    <name evidence="1" type="ORF">FOZ61_008211</name>
</gene>
<dbReference type="EMBL" id="JABAHT010000053">
    <property type="protein sequence ID" value="KAF4667496.1"/>
    <property type="molecule type" value="Genomic_DNA"/>
</dbReference>
<dbReference type="EMBL" id="JABANN010000125">
    <property type="protein sequence ID" value="KAF4670186.1"/>
    <property type="molecule type" value="Genomic_DNA"/>
</dbReference>
<accession>A0A7J6M7V3</accession>
<organism evidence="1 3">
    <name type="scientific">Perkinsus olseni</name>
    <name type="common">Perkinsus atlanticus</name>
    <dbReference type="NCBI Taxonomy" id="32597"/>
    <lineage>
        <taxon>Eukaryota</taxon>
        <taxon>Sar</taxon>
        <taxon>Alveolata</taxon>
        <taxon>Perkinsozoa</taxon>
        <taxon>Perkinsea</taxon>
        <taxon>Perkinsida</taxon>
        <taxon>Perkinsidae</taxon>
        <taxon>Perkinsus</taxon>
    </lineage>
</organism>
<comment type="caution">
    <text evidence="1">The sequence shown here is derived from an EMBL/GenBank/DDBJ whole genome shotgun (WGS) entry which is preliminary data.</text>
</comment>
<protein>
    <submittedName>
        <fullName evidence="1">Uncharacterized protein</fullName>
    </submittedName>
</protein>